<protein>
    <submittedName>
        <fullName evidence="2">Uncharacterized protein</fullName>
    </submittedName>
</protein>
<organism evidence="2 3">
    <name type="scientific">Colletotrichum sublineola</name>
    <name type="common">Sorghum anthracnose fungus</name>
    <dbReference type="NCBI Taxonomy" id="1173701"/>
    <lineage>
        <taxon>Eukaryota</taxon>
        <taxon>Fungi</taxon>
        <taxon>Dikarya</taxon>
        <taxon>Ascomycota</taxon>
        <taxon>Pezizomycotina</taxon>
        <taxon>Sordariomycetes</taxon>
        <taxon>Hypocreomycetidae</taxon>
        <taxon>Glomerellales</taxon>
        <taxon>Glomerellaceae</taxon>
        <taxon>Colletotrichum</taxon>
        <taxon>Colletotrichum graminicola species complex</taxon>
    </lineage>
</organism>
<gene>
    <name evidence="2" type="ORF">CSUB01_09894</name>
</gene>
<proteinExistence type="predicted"/>
<dbReference type="eggNOG" id="ENOG502REZE">
    <property type="taxonomic scope" value="Eukaryota"/>
</dbReference>
<reference evidence="3" key="1">
    <citation type="journal article" date="2014" name="Genome Announc.">
        <title>Draft genome sequence of Colletotrichum sublineola, a destructive pathogen of cultivated sorghum.</title>
        <authorList>
            <person name="Baroncelli R."/>
            <person name="Sanz-Martin J.M."/>
            <person name="Rech G.E."/>
            <person name="Sukno S.A."/>
            <person name="Thon M.R."/>
        </authorList>
    </citation>
    <scope>NUCLEOTIDE SEQUENCE [LARGE SCALE GENOMIC DNA]</scope>
    <source>
        <strain evidence="3">TX430BB</strain>
    </source>
</reference>
<evidence type="ECO:0000256" key="1">
    <source>
        <dbReference type="SAM" id="MobiDB-lite"/>
    </source>
</evidence>
<feature type="region of interest" description="Disordered" evidence="1">
    <location>
        <begin position="618"/>
        <end position="704"/>
    </location>
</feature>
<feature type="region of interest" description="Disordered" evidence="1">
    <location>
        <begin position="512"/>
        <end position="590"/>
    </location>
</feature>
<dbReference type="Proteomes" id="UP000027238">
    <property type="component" value="Unassembled WGS sequence"/>
</dbReference>
<keyword evidence="3" id="KW-1185">Reference proteome</keyword>
<feature type="region of interest" description="Disordered" evidence="1">
    <location>
        <begin position="759"/>
        <end position="778"/>
    </location>
</feature>
<dbReference type="EMBL" id="JMSE01000527">
    <property type="protein sequence ID" value="KDN69336.1"/>
    <property type="molecule type" value="Genomic_DNA"/>
</dbReference>
<dbReference type="HOGENOM" id="CLU_359802_0_0_1"/>
<name>A0A066XUA0_COLSU</name>
<accession>A0A066XUA0</accession>
<dbReference type="AlphaFoldDB" id="A0A066XUA0"/>
<evidence type="ECO:0000313" key="3">
    <source>
        <dbReference type="Proteomes" id="UP000027238"/>
    </source>
</evidence>
<feature type="compositionally biased region" description="Low complexity" evidence="1">
    <location>
        <begin position="530"/>
        <end position="542"/>
    </location>
</feature>
<feature type="compositionally biased region" description="Basic and acidic residues" evidence="1">
    <location>
        <begin position="686"/>
        <end position="695"/>
    </location>
</feature>
<evidence type="ECO:0000313" key="2">
    <source>
        <dbReference type="EMBL" id="KDN69336.1"/>
    </source>
</evidence>
<sequence>MCIDLWRRYTCPKAPDERLGLLLTSDTAPEPREHPYVRRSVGVTANQLTHEADNVFREVNRADPEATAKSRDNVHWLYNLVRCAHLYPRDCRAYGCIGTRIQHFAGPCPYCTGQVDLHVDPRQSITHEEELPLRTPQDDVGLAEATVSDFRAYQSRYLGHLLRTARAVVERNDYLVAESQQWLRIIRYAWPETFCPSVHAHIGHGDVHCECDARVEPWRTNPGSHQRRRAATGALRRFGGADGSSRTEPTNFWRVPVYNADTGAFVRRGTSLRAAAICNTFNREEDFPSHQMTFFHPPEDEYWHRHTDLRTLSSQCIKKLLRHVPEGQSPARWEKTVCGRQNLLLWLFQMLEGDTGLHRSITQYLGAGLLSLLNPWAPSDDADYPSRSAGCALGKADGAHEDLEAIVLRLEREWAITGVERADLMLLTATDNWANINDVVWRNKEIERRDIAARDTLAEDRIKALAAPLEDALAAGCNECPICLMAWRSVPFHDPVRLPCCKQFAGARRSCTRHGPGVTVSPAQTKTRAGEAGEAAGQARAHGGLRRRHGGTVGEDTRRHPTRHQAPNARLASRGPAIPPSFTTQPGRRPFPIAAAPSIIDGDKKVGRRLWAAVRQGQASCRTKEAGRRAGRRREAPSAGLGGLLPSARREGDTTPDLVRAPRRVVTELPIRANPPNKSTNLGSRTEADRVKHTQDPTAGTADNIRHPTYASLYSTTNVAYIPGITAPVVEGWERDAVAALTPRDVLRPGPVILPPVTQFQARHPPPPPSGHTTKVLV</sequence>
<comment type="caution">
    <text evidence="2">The sequence shown here is derived from an EMBL/GenBank/DDBJ whole genome shotgun (WGS) entry which is preliminary data.</text>
</comment>
<feature type="compositionally biased region" description="Basic and acidic residues" evidence="1">
    <location>
        <begin position="622"/>
        <end position="636"/>
    </location>
</feature>